<keyword evidence="11 15" id="KW-0106">Calcium</keyword>
<evidence type="ECO:0000256" key="5">
    <source>
        <dbReference type="ARBA" id="ARBA00022525"/>
    </source>
</evidence>
<gene>
    <name evidence="18" type="ORF">PPACK8108_LOCUS16074</name>
</gene>
<dbReference type="Proteomes" id="UP001153365">
    <property type="component" value="Unassembled WGS sequence"/>
</dbReference>
<evidence type="ECO:0000256" key="9">
    <source>
        <dbReference type="ARBA" id="ARBA00022801"/>
    </source>
</evidence>
<evidence type="ECO:0000256" key="2">
    <source>
        <dbReference type="ARBA" id="ARBA00002451"/>
    </source>
</evidence>
<evidence type="ECO:0000256" key="8">
    <source>
        <dbReference type="ARBA" id="ARBA00022729"/>
    </source>
</evidence>
<reference evidence="18" key="1">
    <citation type="submission" date="2022-06" db="EMBL/GenBank/DDBJ databases">
        <authorList>
            <consortium name="SYNGENTA / RWTH Aachen University"/>
        </authorList>
    </citation>
    <scope>NUCLEOTIDE SEQUENCE</scope>
</reference>
<dbReference type="GO" id="GO:0008240">
    <property type="term" value="F:tripeptidyl-peptidase activity"/>
    <property type="evidence" value="ECO:0007669"/>
    <property type="project" value="UniProtKB-EC"/>
</dbReference>
<evidence type="ECO:0000256" key="7">
    <source>
        <dbReference type="ARBA" id="ARBA00022723"/>
    </source>
</evidence>
<comment type="caution">
    <text evidence="18">The sequence shown here is derived from an EMBL/GenBank/DDBJ whole genome shotgun (WGS) entry which is preliminary data.</text>
</comment>
<keyword evidence="8" id="KW-0732">Signal</keyword>
<sequence>MIKELCLYKLRLQTIIFLCLIIYTFILPQTIFAERWEIHERRISNSLWTRQEGFNKLPEHLINLKFGLKQSNLHTLYDELLKVSEPGQATYGYHWSPERVIQHFSPSQEAIEEVYQWLHNSTGGRKPLVSHARNWLNIQLTLSEVEKLLETKYYNYVNQETGRFHIACEDYKLPSRLSKHIDIVLPTVHFDVSPTVNRLQQTVPFSKKSRIIDPEATEFFNAPTINPVPGAARRIGNPNSGNIPQYAGHINHTQVEELKKGLKNCGKFITLNCLRALYKFGNYKIKNKSFKNSLAIVEFTPQTVIFDDMDIFFSNFSRTSKGSRPELVSIDGGAINQDNRDFGLNGESNLDLQYSMPFVFPLNVSLYQVGDSLIGGSFNNFLDALDSSYCSGPLDPFQDAIYPNPGGYGKRDCGTIKPAKIISTSYGMNEADATPAYLQRQCNEYGKLGLMGTTFVFSSGDNGVAGNRGVCLNHDGTQSAEGALFNPSFPGTCPYVTSIGATQLPEGRNVNDPEVACYTRIHSGGGFSNVFKMPGYQAESVKKYFAQNPPAYDQKQFNNSRRTRGFPDLSANGANFVVAVDGKFGLVYGTSASAPVVASLLTMINDARSAVGKNPIGFINPVIYSKKFREAFRDIINGTNPGCGTHGFSAVPGWDPVTGLGTPDFSKLLPLWTKI</sequence>
<feature type="binding site" evidence="15">
    <location>
        <position position="634"/>
    </location>
    <ligand>
        <name>Ca(2+)</name>
        <dbReference type="ChEBI" id="CHEBI:29108"/>
    </ligand>
</feature>
<dbReference type="PANTHER" id="PTHR14218:SF19">
    <property type="entry name" value="SERINE PROTEASE AORO, PUTATIVE (AFU_ORTHOLOGUE AFUA_6G10250)-RELATED"/>
    <property type="match status" value="1"/>
</dbReference>
<dbReference type="GO" id="GO:0046872">
    <property type="term" value="F:metal ion binding"/>
    <property type="evidence" value="ECO:0007669"/>
    <property type="project" value="UniProtKB-UniRule"/>
</dbReference>
<keyword evidence="19" id="KW-1185">Reference proteome</keyword>
<feature type="binding site" evidence="15">
    <location>
        <position position="653"/>
    </location>
    <ligand>
        <name>Ca(2+)</name>
        <dbReference type="ChEBI" id="CHEBI:29108"/>
    </ligand>
</feature>
<evidence type="ECO:0000313" key="19">
    <source>
        <dbReference type="Proteomes" id="UP001153365"/>
    </source>
</evidence>
<evidence type="ECO:0000256" key="1">
    <source>
        <dbReference type="ARBA" id="ARBA00001910"/>
    </source>
</evidence>
<evidence type="ECO:0000256" key="15">
    <source>
        <dbReference type="PROSITE-ProRule" id="PRU01032"/>
    </source>
</evidence>
<dbReference type="InterPro" id="IPR000209">
    <property type="entry name" value="Peptidase_S8/S53_dom"/>
</dbReference>
<evidence type="ECO:0000256" key="16">
    <source>
        <dbReference type="SAM" id="Phobius"/>
    </source>
</evidence>
<evidence type="ECO:0000256" key="13">
    <source>
        <dbReference type="ARBA" id="ARBA00023145"/>
    </source>
</evidence>
<keyword evidence="14" id="KW-0325">Glycoprotein</keyword>
<keyword evidence="16" id="KW-1133">Transmembrane helix</keyword>
<organism evidence="18 19">
    <name type="scientific">Phakopsora pachyrhizi</name>
    <name type="common">Asian soybean rust disease fungus</name>
    <dbReference type="NCBI Taxonomy" id="170000"/>
    <lineage>
        <taxon>Eukaryota</taxon>
        <taxon>Fungi</taxon>
        <taxon>Dikarya</taxon>
        <taxon>Basidiomycota</taxon>
        <taxon>Pucciniomycotina</taxon>
        <taxon>Pucciniomycetes</taxon>
        <taxon>Pucciniales</taxon>
        <taxon>Phakopsoraceae</taxon>
        <taxon>Phakopsora</taxon>
    </lineage>
</organism>
<dbReference type="SMART" id="SM00944">
    <property type="entry name" value="Pro-kuma_activ"/>
    <property type="match status" value="1"/>
</dbReference>
<dbReference type="EMBL" id="CALTRL010004336">
    <property type="protein sequence ID" value="CAH7682911.1"/>
    <property type="molecule type" value="Genomic_DNA"/>
</dbReference>
<feature type="transmembrane region" description="Helical" evidence="16">
    <location>
        <begin position="12"/>
        <end position="32"/>
    </location>
</feature>
<keyword evidence="5" id="KW-0964">Secreted</keyword>
<feature type="active site" description="Charge relay system" evidence="15">
    <location>
        <position position="351"/>
    </location>
</feature>
<accession>A0AAV0BAF2</accession>
<keyword evidence="16" id="KW-0812">Transmembrane</keyword>
<dbReference type="GO" id="GO:0006508">
    <property type="term" value="P:proteolysis"/>
    <property type="evidence" value="ECO:0007669"/>
    <property type="project" value="UniProtKB-KW"/>
</dbReference>
<dbReference type="GO" id="GO:0005576">
    <property type="term" value="C:extracellular region"/>
    <property type="evidence" value="ECO:0007669"/>
    <property type="project" value="UniProtKB-SubCell"/>
</dbReference>
<comment type="cofactor">
    <cofactor evidence="15">
        <name>Ca(2+)</name>
        <dbReference type="ChEBI" id="CHEBI:29108"/>
    </cofactor>
    <text evidence="15">Binds 1 Ca(2+) ion per subunit.</text>
</comment>
<dbReference type="InterPro" id="IPR050819">
    <property type="entry name" value="Tripeptidyl-peptidase_I"/>
</dbReference>
<evidence type="ECO:0000256" key="12">
    <source>
        <dbReference type="ARBA" id="ARBA00023026"/>
    </source>
</evidence>
<feature type="binding site" evidence="15">
    <location>
        <position position="655"/>
    </location>
    <ligand>
        <name>Ca(2+)</name>
        <dbReference type="ChEBI" id="CHEBI:29108"/>
    </ligand>
</feature>
<evidence type="ECO:0000259" key="17">
    <source>
        <dbReference type="PROSITE" id="PS51695"/>
    </source>
</evidence>
<keyword evidence="13" id="KW-0865">Zymogen</keyword>
<feature type="active site" description="Charge relay system" evidence="15">
    <location>
        <position position="591"/>
    </location>
</feature>
<keyword evidence="16" id="KW-0472">Membrane</keyword>
<dbReference type="PROSITE" id="PS51695">
    <property type="entry name" value="SEDOLISIN"/>
    <property type="match status" value="1"/>
</dbReference>
<dbReference type="CDD" id="cd11377">
    <property type="entry name" value="Pro-peptidase_S53"/>
    <property type="match status" value="1"/>
</dbReference>
<evidence type="ECO:0000313" key="18">
    <source>
        <dbReference type="EMBL" id="CAH7682911.1"/>
    </source>
</evidence>
<keyword evidence="7 15" id="KW-0479">Metal-binding</keyword>
<keyword evidence="10 15" id="KW-0720">Serine protease</keyword>
<dbReference type="InterPro" id="IPR015366">
    <property type="entry name" value="S53_propep"/>
</dbReference>
<comment type="function">
    <text evidence="2">Secreted tripeptidyl-peptidase which degrades proteins at acidic pHs and is involved in virulence.</text>
</comment>
<evidence type="ECO:0000256" key="10">
    <source>
        <dbReference type="ARBA" id="ARBA00022825"/>
    </source>
</evidence>
<dbReference type="SUPFAM" id="SSF52743">
    <property type="entry name" value="Subtilisin-like"/>
    <property type="match status" value="1"/>
</dbReference>
<feature type="binding site" evidence="15">
    <location>
        <position position="635"/>
    </location>
    <ligand>
        <name>Ca(2+)</name>
        <dbReference type="ChEBI" id="CHEBI:29108"/>
    </ligand>
</feature>
<dbReference type="Pfam" id="PF09286">
    <property type="entry name" value="Pro-kuma_activ"/>
    <property type="match status" value="1"/>
</dbReference>
<comment type="subcellular location">
    <subcellularLocation>
        <location evidence="3">Secreted</location>
        <location evidence="3">Extracellular space</location>
    </subcellularLocation>
</comment>
<keyword evidence="6 15" id="KW-0645">Protease</keyword>
<dbReference type="GO" id="GO:0004252">
    <property type="term" value="F:serine-type endopeptidase activity"/>
    <property type="evidence" value="ECO:0007669"/>
    <property type="project" value="UniProtKB-UniRule"/>
</dbReference>
<dbReference type="FunFam" id="3.40.50.200:FF:000015">
    <property type="entry name" value="Tripeptidyl peptidase A"/>
    <property type="match status" value="1"/>
</dbReference>
<dbReference type="SUPFAM" id="SSF54897">
    <property type="entry name" value="Protease propeptides/inhibitors"/>
    <property type="match status" value="1"/>
</dbReference>
<evidence type="ECO:0000256" key="14">
    <source>
        <dbReference type="ARBA" id="ARBA00023180"/>
    </source>
</evidence>
<dbReference type="PANTHER" id="PTHR14218">
    <property type="entry name" value="PROTEASE S8 TRIPEPTIDYL PEPTIDASE I CLN2"/>
    <property type="match status" value="1"/>
</dbReference>
<evidence type="ECO:0000256" key="11">
    <source>
        <dbReference type="ARBA" id="ARBA00022837"/>
    </source>
</evidence>
<keyword evidence="12" id="KW-0843">Virulence</keyword>
<dbReference type="CDD" id="cd04056">
    <property type="entry name" value="Peptidases_S53"/>
    <property type="match status" value="1"/>
</dbReference>
<evidence type="ECO:0000256" key="6">
    <source>
        <dbReference type="ARBA" id="ARBA00022670"/>
    </source>
</evidence>
<proteinExistence type="predicted"/>
<keyword evidence="9 15" id="KW-0378">Hydrolase</keyword>
<evidence type="ECO:0000256" key="4">
    <source>
        <dbReference type="ARBA" id="ARBA00012462"/>
    </source>
</evidence>
<dbReference type="AlphaFoldDB" id="A0AAV0BAF2"/>
<dbReference type="Pfam" id="PF00082">
    <property type="entry name" value="Peptidase_S8"/>
    <property type="match status" value="1"/>
</dbReference>
<dbReference type="EC" id="3.4.14.10" evidence="4"/>
<name>A0AAV0BAF2_PHAPC</name>
<evidence type="ECO:0000256" key="3">
    <source>
        <dbReference type="ARBA" id="ARBA00004239"/>
    </source>
</evidence>
<feature type="domain" description="Peptidase S53" evidence="17">
    <location>
        <begin position="268"/>
        <end position="675"/>
    </location>
</feature>
<dbReference type="InterPro" id="IPR030400">
    <property type="entry name" value="Sedolisin_dom"/>
</dbReference>
<protein>
    <recommendedName>
        <fullName evidence="4">tripeptidyl-peptidase II</fullName>
        <ecNumber evidence="4">3.4.14.10</ecNumber>
    </recommendedName>
</protein>
<dbReference type="Gene3D" id="3.40.50.200">
    <property type="entry name" value="Peptidase S8/S53 domain"/>
    <property type="match status" value="1"/>
</dbReference>
<dbReference type="InterPro" id="IPR036852">
    <property type="entry name" value="Peptidase_S8/S53_dom_sf"/>
</dbReference>
<feature type="active site" description="Charge relay system" evidence="15">
    <location>
        <position position="347"/>
    </location>
</feature>
<comment type="catalytic activity">
    <reaction evidence="1">
        <text>Release of an N-terminal tripeptide from a polypeptide.</text>
        <dbReference type="EC" id="3.4.14.10"/>
    </reaction>
</comment>